<evidence type="ECO:0000256" key="2">
    <source>
        <dbReference type="ARBA" id="ARBA00023043"/>
    </source>
</evidence>
<protein>
    <submittedName>
        <fullName evidence="4">Ankyrin repeat family protein</fullName>
    </submittedName>
    <submittedName>
        <fullName evidence="5">Ankyrin repeat-containing protein 19</fullName>
    </submittedName>
</protein>
<feature type="repeat" description="ANK" evidence="3">
    <location>
        <begin position="149"/>
        <end position="183"/>
    </location>
</feature>
<evidence type="ECO:0000313" key="5">
    <source>
        <dbReference type="EMBL" id="SPR05714.1"/>
    </source>
</evidence>
<organism evidence="4 7">
    <name type="scientific">Orientia tsutsugamushi str. Gilliam</name>
    <dbReference type="NCBI Taxonomy" id="1359184"/>
    <lineage>
        <taxon>Bacteria</taxon>
        <taxon>Pseudomonadati</taxon>
        <taxon>Pseudomonadota</taxon>
        <taxon>Alphaproteobacteria</taxon>
        <taxon>Rickettsiales</taxon>
        <taxon>Rickettsiaceae</taxon>
        <taxon>Rickettsieae</taxon>
        <taxon>Orientia</taxon>
    </lineage>
</organism>
<dbReference type="EMBL" id="LANO01000065">
    <property type="protein sequence ID" value="KJV50778.1"/>
    <property type="molecule type" value="Genomic_DNA"/>
</dbReference>
<reference evidence="8" key="3">
    <citation type="submission" date="2018-03" db="EMBL/GenBank/DDBJ databases">
        <authorList>
            <person name="Batty M. E."/>
            <person name="Batty M E."/>
        </authorList>
    </citation>
    <scope>NUCLEOTIDE SEQUENCE [LARGE SCALE GENOMIC DNA]</scope>
    <source>
        <strain evidence="8">Gilliam</strain>
    </source>
</reference>
<gene>
    <name evidence="5" type="primary">ank19</name>
    <name evidence="5" type="ORF">GILLIAM_01055</name>
    <name evidence="6" type="ORF">GILLIAM_01695</name>
    <name evidence="4" type="ORF">OTSGILL_2765</name>
</gene>
<dbReference type="AlphaFoldDB" id="A0A0F3M4W4"/>
<evidence type="ECO:0000313" key="8">
    <source>
        <dbReference type="Proteomes" id="UP000244959"/>
    </source>
</evidence>
<dbReference type="InterPro" id="IPR036770">
    <property type="entry name" value="Ankyrin_rpt-contain_sf"/>
</dbReference>
<keyword evidence="1" id="KW-0677">Repeat</keyword>
<evidence type="ECO:0000313" key="7">
    <source>
        <dbReference type="Proteomes" id="UP000033769"/>
    </source>
</evidence>
<dbReference type="EMBL" id="LS398551">
    <property type="protein sequence ID" value="SPR08448.1"/>
    <property type="molecule type" value="Genomic_DNA"/>
</dbReference>
<evidence type="ECO:0000313" key="4">
    <source>
        <dbReference type="EMBL" id="KJV50778.1"/>
    </source>
</evidence>
<dbReference type="PATRIC" id="fig|1359184.3.peg.2814"/>
<dbReference type="Proteomes" id="UP000033769">
    <property type="component" value="Unassembled WGS sequence"/>
</dbReference>
<reference evidence="5" key="2">
    <citation type="submission" date="2018-03" db="EMBL/GenBank/DDBJ databases">
        <authorList>
            <person name="Keele B.F."/>
        </authorList>
    </citation>
    <scope>NUCLEOTIDE SEQUENCE [LARGE SCALE GENOMIC DNA]</scope>
    <source>
        <strain evidence="5">Gilliam</strain>
    </source>
</reference>
<reference evidence="4 7" key="1">
    <citation type="submission" date="2015-02" db="EMBL/GenBank/DDBJ databases">
        <title>Genome Sequencing of Rickettsiales.</title>
        <authorList>
            <person name="Daugherty S.C."/>
            <person name="Su Q."/>
            <person name="Abolude K."/>
            <person name="Beier-Sexton M."/>
            <person name="Carlyon J.A."/>
            <person name="Carter R."/>
            <person name="Day N.P."/>
            <person name="Dumler S.J."/>
            <person name="Dyachenko V."/>
            <person name="Godinez A."/>
            <person name="Kurtti T.J."/>
            <person name="Lichay M."/>
            <person name="Mullins K.E."/>
            <person name="Ott S."/>
            <person name="Pappas-Brown V."/>
            <person name="Paris D.H."/>
            <person name="Patel P."/>
            <person name="Richards A.L."/>
            <person name="Sadzewicz L."/>
            <person name="Sears K."/>
            <person name="Seidman D."/>
            <person name="Sengamalay N."/>
            <person name="Stenos J."/>
            <person name="Tallon L.J."/>
            <person name="Vincent G."/>
            <person name="Fraser C.M."/>
            <person name="Munderloh U."/>
            <person name="Dunning-Hotopp J.C."/>
        </authorList>
    </citation>
    <scope>NUCLEOTIDE SEQUENCE [LARGE SCALE GENOMIC DNA]</scope>
    <source>
        <strain evidence="4 7">Gilliam</strain>
    </source>
</reference>
<dbReference type="PANTHER" id="PTHR24189:SF71">
    <property type="entry name" value="ANKYRIN REPEAT DOMAIN 39"/>
    <property type="match status" value="1"/>
</dbReference>
<dbReference type="Proteomes" id="UP000244959">
    <property type="component" value="Chromosome I"/>
</dbReference>
<evidence type="ECO:0000313" key="6">
    <source>
        <dbReference type="EMBL" id="SPR08448.1"/>
    </source>
</evidence>
<proteinExistence type="predicted"/>
<keyword evidence="8" id="KW-1185">Reference proteome</keyword>
<dbReference type="EMBL" id="LS398551">
    <property type="protein sequence ID" value="SPR05714.1"/>
    <property type="molecule type" value="Genomic_DNA"/>
</dbReference>
<dbReference type="InterPro" id="IPR050745">
    <property type="entry name" value="Multifunctional_regulatory"/>
</dbReference>
<accession>A0A0F3M4W4</accession>
<evidence type="ECO:0000256" key="3">
    <source>
        <dbReference type="PROSITE-ProRule" id="PRU00023"/>
    </source>
</evidence>
<feature type="repeat" description="ANK" evidence="3">
    <location>
        <begin position="237"/>
        <end position="271"/>
    </location>
</feature>
<dbReference type="PROSITE" id="PS50088">
    <property type="entry name" value="ANK_REPEAT"/>
    <property type="match status" value="5"/>
</dbReference>
<evidence type="ECO:0000256" key="1">
    <source>
        <dbReference type="ARBA" id="ARBA00022737"/>
    </source>
</evidence>
<dbReference type="SMART" id="SM00248">
    <property type="entry name" value="ANK"/>
    <property type="match status" value="6"/>
</dbReference>
<dbReference type="SUPFAM" id="SSF48403">
    <property type="entry name" value="Ankyrin repeat"/>
    <property type="match status" value="1"/>
</dbReference>
<dbReference type="PRINTS" id="PR01415">
    <property type="entry name" value="ANKYRIN"/>
</dbReference>
<dbReference type="InterPro" id="IPR002110">
    <property type="entry name" value="Ankyrin_rpt"/>
</dbReference>
<sequence>MPKSKLCVYHDIKNAIINAKMNTVQNIITNDNTAINLQNKHCNSPLHIAVKYGDPDIVRLLLEASANVNAKNNDGETPLHIAARYSDLDIVILLLDNFADVHAKNNDGKTPLHRALAGINTSATRSKKVDDITKLLIEHNADINAKDDKGYTPFDHAIDGWLNNFDVIKLMVKHGADINKQDKKGNTILHNVVKKYKCYEDVIYIVGLPKKDYKFEYSNYIEILLKLGANTNAKNKKGKTILHAAAHYSSNDSDIIKLLLSYGADPSITDEQGKYPMDNATSSKIIDILYDACFDRLTSQFDFLVAEYQNVNNTSYAEDCGRMDENETEIALSGRAHSNVKSSTDYKLFS</sequence>
<keyword evidence="2 3" id="KW-0040">ANK repeat</keyword>
<feature type="repeat" description="ANK" evidence="3">
    <location>
        <begin position="74"/>
        <end position="106"/>
    </location>
</feature>
<dbReference type="Gene3D" id="1.25.40.20">
    <property type="entry name" value="Ankyrin repeat-containing domain"/>
    <property type="match status" value="4"/>
</dbReference>
<dbReference type="Pfam" id="PF12796">
    <property type="entry name" value="Ank_2"/>
    <property type="match status" value="3"/>
</dbReference>
<feature type="repeat" description="ANK" evidence="3">
    <location>
        <begin position="41"/>
        <end position="73"/>
    </location>
</feature>
<name>A0A0F3M4W4_ORITS</name>
<dbReference type="PANTHER" id="PTHR24189">
    <property type="entry name" value="MYOTROPHIN"/>
    <property type="match status" value="1"/>
</dbReference>
<feature type="repeat" description="ANK" evidence="3">
    <location>
        <begin position="107"/>
        <end position="148"/>
    </location>
</feature>
<dbReference type="PROSITE" id="PS50297">
    <property type="entry name" value="ANK_REP_REGION"/>
    <property type="match status" value="4"/>
</dbReference>